<evidence type="ECO:0000313" key="2">
    <source>
        <dbReference type="EMBL" id="KXA31775.1"/>
    </source>
</evidence>
<evidence type="ECO:0000256" key="1">
    <source>
        <dbReference type="SAM" id="Phobius"/>
    </source>
</evidence>
<feature type="transmembrane region" description="Helical" evidence="1">
    <location>
        <begin position="12"/>
        <end position="30"/>
    </location>
</feature>
<keyword evidence="1" id="KW-0472">Membrane</keyword>
<comment type="caution">
    <text evidence="2">The sequence shown here is derived from an EMBL/GenBank/DDBJ whole genome shotgun (WGS) entry which is preliminary data.</text>
</comment>
<evidence type="ECO:0000313" key="3">
    <source>
        <dbReference type="Proteomes" id="UP000070174"/>
    </source>
</evidence>
<accession>A0A133PSG3</accession>
<gene>
    <name evidence="2" type="ORF">HMPREF3229_00148</name>
</gene>
<organism evidence="2">
    <name type="scientific">Peptoniphilus harei</name>
    <dbReference type="NCBI Taxonomy" id="54005"/>
    <lineage>
        <taxon>Bacteria</taxon>
        <taxon>Bacillati</taxon>
        <taxon>Bacillota</taxon>
        <taxon>Tissierellia</taxon>
        <taxon>Tissierellales</taxon>
        <taxon>Peptoniphilaceae</taxon>
        <taxon>Peptoniphilus</taxon>
    </lineage>
</organism>
<dbReference type="RefSeq" id="WP_060799488.1">
    <property type="nucleotide sequence ID" value="NZ_KQ957086.1"/>
</dbReference>
<feature type="transmembrane region" description="Helical" evidence="1">
    <location>
        <begin position="70"/>
        <end position="95"/>
    </location>
</feature>
<reference evidence="2 3" key="1">
    <citation type="submission" date="2016-01" db="EMBL/GenBank/DDBJ databases">
        <authorList>
            <person name="Oliw E.H."/>
        </authorList>
    </citation>
    <scope>NUCLEOTIDE SEQUENCE [LARGE SCALE GENOMIC DNA]</scope>
    <source>
        <strain evidence="2 3">CMW7756A</strain>
    </source>
</reference>
<dbReference type="AlphaFoldDB" id="A0A133PSG3"/>
<proteinExistence type="predicted"/>
<dbReference type="EMBL" id="LRQE01000003">
    <property type="protein sequence ID" value="KXA31775.1"/>
    <property type="molecule type" value="Genomic_DNA"/>
</dbReference>
<dbReference type="PATRIC" id="fig|54005.3.peg.146"/>
<dbReference type="Proteomes" id="UP000070174">
    <property type="component" value="Unassembled WGS sequence"/>
</dbReference>
<protein>
    <recommendedName>
        <fullName evidence="4">Holin</fullName>
    </recommendedName>
</protein>
<dbReference type="InterPro" id="IPR032111">
    <property type="entry name" value="Clostridium_phage_holin"/>
</dbReference>
<keyword evidence="1" id="KW-1133">Transmembrane helix</keyword>
<name>A0A133PSG3_9FIRM</name>
<feature type="transmembrane region" description="Helical" evidence="1">
    <location>
        <begin position="39"/>
        <end position="58"/>
    </location>
</feature>
<sequence length="128" mass="14609">MQDLVFSLKEYLSPELVFMIPVLVVIGKVLKKSNRISDSLIPTILSIIGIPIALVTSLANRMDPMNNIQIVVWILMSIGQGVFLGATSVGVHQFFKQHTEFKNLKDWEMKEDLIKKFKESMEDRNECK</sequence>
<evidence type="ECO:0008006" key="4">
    <source>
        <dbReference type="Google" id="ProtNLM"/>
    </source>
</evidence>
<dbReference type="Pfam" id="PF16079">
    <property type="entry name" value="Phage_holin_5_2"/>
    <property type="match status" value="1"/>
</dbReference>
<keyword evidence="1" id="KW-0812">Transmembrane</keyword>